<dbReference type="CDD" id="cd10027">
    <property type="entry name" value="UDG-F1-like"/>
    <property type="match status" value="1"/>
</dbReference>
<dbReference type="PANTHER" id="PTHR11264:SF0">
    <property type="entry name" value="URACIL-DNA GLYCOSYLASE"/>
    <property type="match status" value="1"/>
</dbReference>
<dbReference type="RefSeq" id="XP_018986421.1">
    <property type="nucleotide sequence ID" value="XM_019131450.2"/>
</dbReference>
<comment type="catalytic activity">
    <reaction evidence="9">
        <text>Hydrolyzes single-stranded DNA or mismatched double-stranded DNA and polynucleotides, releasing free uracil.</text>
        <dbReference type="EC" id="3.2.2.27"/>
    </reaction>
</comment>
<evidence type="ECO:0000259" key="10">
    <source>
        <dbReference type="SMART" id="SM00986"/>
    </source>
</evidence>
<keyword evidence="6 9" id="KW-0234">DNA repair</keyword>
<dbReference type="PANTHER" id="PTHR11264">
    <property type="entry name" value="URACIL-DNA GLYCOSYLASE"/>
    <property type="match status" value="1"/>
</dbReference>
<evidence type="ECO:0000256" key="8">
    <source>
        <dbReference type="PROSITE-ProRule" id="PRU10072"/>
    </source>
</evidence>
<keyword evidence="7" id="KW-0539">Nucleus</keyword>
<evidence type="ECO:0000256" key="4">
    <source>
        <dbReference type="ARBA" id="ARBA00022801"/>
    </source>
</evidence>
<evidence type="ECO:0000256" key="6">
    <source>
        <dbReference type="ARBA" id="ARBA00023204"/>
    </source>
</evidence>
<keyword evidence="12" id="KW-1185">Reference proteome</keyword>
<evidence type="ECO:0000256" key="3">
    <source>
        <dbReference type="ARBA" id="ARBA00022763"/>
    </source>
</evidence>
<evidence type="ECO:0000256" key="7">
    <source>
        <dbReference type="ARBA" id="ARBA00023242"/>
    </source>
</evidence>
<evidence type="ECO:0000256" key="5">
    <source>
        <dbReference type="ARBA" id="ARBA00023128"/>
    </source>
</evidence>
<evidence type="ECO:0000313" key="12">
    <source>
        <dbReference type="Proteomes" id="UP000094336"/>
    </source>
</evidence>
<dbReference type="GeneID" id="30149303"/>
<dbReference type="HAMAP" id="MF_00148">
    <property type="entry name" value="UDG"/>
    <property type="match status" value="1"/>
</dbReference>
<name>A0A1E3QTT7_9ASCO</name>
<reference evidence="12" key="1">
    <citation type="submission" date="2016-05" db="EMBL/GenBank/DDBJ databases">
        <title>Comparative genomics of biotechnologically important yeasts.</title>
        <authorList>
            <consortium name="DOE Joint Genome Institute"/>
            <person name="Riley R."/>
            <person name="Haridas S."/>
            <person name="Wolfe K.H."/>
            <person name="Lopes M.R."/>
            <person name="Hittinger C.T."/>
            <person name="Goker M."/>
            <person name="Salamov A."/>
            <person name="Wisecaver J."/>
            <person name="Long T.M."/>
            <person name="Aerts A.L."/>
            <person name="Barry K."/>
            <person name="Choi C."/>
            <person name="Clum A."/>
            <person name="Coughlan A.Y."/>
            <person name="Deshpande S."/>
            <person name="Douglass A.P."/>
            <person name="Hanson S.J."/>
            <person name="Klenk H.-P."/>
            <person name="Labutti K."/>
            <person name="Lapidus A."/>
            <person name="Lindquist E."/>
            <person name="Lipzen A."/>
            <person name="Meier-Kolthoff J.P."/>
            <person name="Ohm R.A."/>
            <person name="Otillar R.P."/>
            <person name="Pangilinan J."/>
            <person name="Peng Y."/>
            <person name="Rokas A."/>
            <person name="Rosa C.A."/>
            <person name="Scheuner C."/>
            <person name="Sibirny A.A."/>
            <person name="Slot J.C."/>
            <person name="Stielow J.B."/>
            <person name="Sun H."/>
            <person name="Kurtzman C.P."/>
            <person name="Blackwell M."/>
            <person name="Grigoriev I.V."/>
            <person name="Jeffries T.W."/>
        </authorList>
    </citation>
    <scope>NUCLEOTIDE SEQUENCE [LARGE SCALE GENOMIC DNA]</scope>
    <source>
        <strain evidence="12">NRRL Y-12698</strain>
    </source>
</reference>
<dbReference type="InterPro" id="IPR018085">
    <property type="entry name" value="Ura-DNA_Glyclase_AS"/>
</dbReference>
<dbReference type="FunFam" id="3.40.470.10:FF:000007">
    <property type="entry name" value="Uracil-DNA glycosylase"/>
    <property type="match status" value="1"/>
</dbReference>
<dbReference type="STRING" id="984486.A0A1E3QTT7"/>
<evidence type="ECO:0000256" key="9">
    <source>
        <dbReference type="RuleBase" id="RU003780"/>
    </source>
</evidence>
<dbReference type="PROSITE" id="PS00130">
    <property type="entry name" value="U_DNA_GLYCOSYLASE"/>
    <property type="match status" value="1"/>
</dbReference>
<feature type="non-terminal residue" evidence="11">
    <location>
        <position position="268"/>
    </location>
</feature>
<dbReference type="GO" id="GO:0005634">
    <property type="term" value="C:nucleus"/>
    <property type="evidence" value="ECO:0007669"/>
    <property type="project" value="UniProtKB-SubCell"/>
</dbReference>
<dbReference type="NCBIfam" id="NF003589">
    <property type="entry name" value="PRK05254.1-2"/>
    <property type="match status" value="1"/>
</dbReference>
<dbReference type="Proteomes" id="UP000094336">
    <property type="component" value="Unassembled WGS sequence"/>
</dbReference>
<gene>
    <name evidence="11" type="ORF">BABINDRAFT_29465</name>
</gene>
<keyword evidence="4 9" id="KW-0378">Hydrolase</keyword>
<dbReference type="Gene3D" id="3.40.470.10">
    <property type="entry name" value="Uracil-DNA glycosylase-like domain"/>
    <property type="match status" value="1"/>
</dbReference>
<dbReference type="Pfam" id="PF03167">
    <property type="entry name" value="UDG"/>
    <property type="match status" value="1"/>
</dbReference>
<dbReference type="GO" id="GO:0097510">
    <property type="term" value="P:base-excision repair, AP site formation via deaminated base removal"/>
    <property type="evidence" value="ECO:0007669"/>
    <property type="project" value="TreeGrafter"/>
</dbReference>
<dbReference type="AlphaFoldDB" id="A0A1E3QTT7"/>
<evidence type="ECO:0000313" key="11">
    <source>
        <dbReference type="EMBL" id="ODQ81093.1"/>
    </source>
</evidence>
<dbReference type="SUPFAM" id="SSF52141">
    <property type="entry name" value="Uracil-DNA glycosylase-like"/>
    <property type="match status" value="1"/>
</dbReference>
<dbReference type="NCBIfam" id="TIGR00628">
    <property type="entry name" value="ung"/>
    <property type="match status" value="1"/>
</dbReference>
<dbReference type="EMBL" id="KV454428">
    <property type="protein sequence ID" value="ODQ81093.1"/>
    <property type="molecule type" value="Genomic_DNA"/>
</dbReference>
<feature type="active site" description="Proton acceptor" evidence="8">
    <location>
        <position position="86"/>
    </location>
</feature>
<comment type="function">
    <text evidence="9">Excises uracil residues from the DNA which can arise as a result of misincorporation of dUMP residues by DNA polymerase or due to deamination of cytosine.</text>
</comment>
<feature type="domain" description="Uracil-DNA glycosylase-like" evidence="10">
    <location>
        <begin position="71"/>
        <end position="249"/>
    </location>
</feature>
<accession>A0A1E3QTT7</accession>
<evidence type="ECO:0000256" key="1">
    <source>
        <dbReference type="ARBA" id="ARBA00004123"/>
    </source>
</evidence>
<dbReference type="SMART" id="SM00986">
    <property type="entry name" value="UDG"/>
    <property type="match status" value="1"/>
</dbReference>
<sequence length="268" mass="30787">FDKDAWVASLSEEQRQLLQLEIQHLEISWLTLLHKELTKPYFINLKKFLLQQSKFKKEVFPPENEIYSWSHLTPFPKLRVLVIGQDPYHNNGQAHGLAFLVKPGTRPPPSLQNIYKGMKLNFENFEIPLFNEHNDAGYLVKWASQGVLLLNTCLTVEAHKPNSHSKQGWEQFTSKIIEIIAGEAANPGCVCLLWGGPAQRTFDGIITPKNRQLVQKKHLILKSCHPSPLSANRGGWFENRHFRECNDWLIKKYGKGIDWAIIKSNSVL</sequence>
<protein>
    <recommendedName>
        <fullName evidence="9">Uracil-DNA glycosylase</fullName>
        <ecNumber evidence="9">3.2.2.27</ecNumber>
    </recommendedName>
</protein>
<dbReference type="NCBIfam" id="NF003592">
    <property type="entry name" value="PRK05254.1-5"/>
    <property type="match status" value="1"/>
</dbReference>
<dbReference type="OrthoDB" id="10031947at2759"/>
<dbReference type="GO" id="GO:0004844">
    <property type="term" value="F:uracil DNA N-glycosylase activity"/>
    <property type="evidence" value="ECO:0007669"/>
    <property type="project" value="UniProtKB-UniRule"/>
</dbReference>
<dbReference type="NCBIfam" id="NF003588">
    <property type="entry name" value="PRK05254.1-1"/>
    <property type="match status" value="1"/>
</dbReference>
<dbReference type="InterPro" id="IPR005122">
    <property type="entry name" value="Uracil-DNA_glycosylase-like"/>
</dbReference>
<keyword evidence="5" id="KW-0496">Mitochondrion</keyword>
<dbReference type="EC" id="3.2.2.27" evidence="9"/>
<comment type="subcellular location">
    <subcellularLocation>
        <location evidence="1">Nucleus</location>
    </subcellularLocation>
</comment>
<dbReference type="InterPro" id="IPR036895">
    <property type="entry name" value="Uracil-DNA_glycosylase-like_sf"/>
</dbReference>
<dbReference type="InterPro" id="IPR002043">
    <property type="entry name" value="UDG_fam1"/>
</dbReference>
<dbReference type="GO" id="GO:0005739">
    <property type="term" value="C:mitochondrion"/>
    <property type="evidence" value="ECO:0007669"/>
    <property type="project" value="EnsemblFungi"/>
</dbReference>
<dbReference type="SMART" id="SM00987">
    <property type="entry name" value="UreE_C"/>
    <property type="match status" value="1"/>
</dbReference>
<feature type="non-terminal residue" evidence="11">
    <location>
        <position position="1"/>
    </location>
</feature>
<comment type="similarity">
    <text evidence="2 9">Belongs to the uracil-DNA glycosylase (UDG) superfamily. UNG family.</text>
</comment>
<organism evidence="11 12">
    <name type="scientific">Babjeviella inositovora NRRL Y-12698</name>
    <dbReference type="NCBI Taxonomy" id="984486"/>
    <lineage>
        <taxon>Eukaryota</taxon>
        <taxon>Fungi</taxon>
        <taxon>Dikarya</taxon>
        <taxon>Ascomycota</taxon>
        <taxon>Saccharomycotina</taxon>
        <taxon>Pichiomycetes</taxon>
        <taxon>Serinales incertae sedis</taxon>
        <taxon>Babjeviella</taxon>
    </lineage>
</organism>
<evidence type="ECO:0000256" key="2">
    <source>
        <dbReference type="ARBA" id="ARBA00008184"/>
    </source>
</evidence>
<keyword evidence="3 9" id="KW-0227">DNA damage</keyword>
<proteinExistence type="inferred from homology"/>